<proteinExistence type="predicted"/>
<gene>
    <name evidence="1" type="ORF">DI396_12775</name>
</gene>
<organism evidence="1 2">
    <name type="scientific">Litorivita pollutaquae</name>
    <dbReference type="NCBI Taxonomy" id="2200892"/>
    <lineage>
        <taxon>Bacteria</taxon>
        <taxon>Pseudomonadati</taxon>
        <taxon>Pseudomonadota</taxon>
        <taxon>Alphaproteobacteria</taxon>
        <taxon>Rhodobacterales</taxon>
        <taxon>Paracoccaceae</taxon>
        <taxon>Litorivita</taxon>
    </lineage>
</organism>
<keyword evidence="2" id="KW-1185">Reference proteome</keyword>
<reference evidence="1 2" key="1">
    <citation type="submission" date="2018-05" db="EMBL/GenBank/DDBJ databases">
        <title>Oceanovita maritima gen. nov., sp. nov., a marine bacterium in the family Rhodobacteraceae isolated from surface seawater of Lundu port Xiamen, China.</title>
        <authorList>
            <person name="Hetharua B.H."/>
            <person name="Min D."/>
            <person name="Liao H."/>
            <person name="Tian Y."/>
        </authorList>
    </citation>
    <scope>NUCLEOTIDE SEQUENCE [LARGE SCALE GENOMIC DNA]</scope>
    <source>
        <strain evidence="1 2">FSX-11</strain>
    </source>
</reference>
<comment type="caution">
    <text evidence="1">The sequence shown here is derived from an EMBL/GenBank/DDBJ whole genome shotgun (WGS) entry which is preliminary data.</text>
</comment>
<protein>
    <submittedName>
        <fullName evidence="1">Uncharacterized protein</fullName>
    </submittedName>
</protein>
<evidence type="ECO:0000313" key="2">
    <source>
        <dbReference type="Proteomes" id="UP000248012"/>
    </source>
</evidence>
<dbReference type="Proteomes" id="UP000248012">
    <property type="component" value="Unassembled WGS sequence"/>
</dbReference>
<dbReference type="RefSeq" id="WP_110796599.1">
    <property type="nucleotide sequence ID" value="NZ_KZ826487.1"/>
</dbReference>
<name>A0A2V4NLB6_9RHOB</name>
<evidence type="ECO:0000313" key="1">
    <source>
        <dbReference type="EMBL" id="PYC47077.1"/>
    </source>
</evidence>
<sequence length="100" mass="10322">MRRAARRDLAPGAGTFSGSVQYQTGGATNIGPSLFYNVFSDIDFEVSGAQIKSTGSPISSTYNQVDLAGGTDAFLSYYQAGFGATGLAGVNVSAVSLEIR</sequence>
<dbReference type="EMBL" id="QFVT01000008">
    <property type="protein sequence ID" value="PYC47077.1"/>
    <property type="molecule type" value="Genomic_DNA"/>
</dbReference>
<dbReference type="AlphaFoldDB" id="A0A2V4NLB6"/>
<accession>A0A2V4NLB6</accession>